<dbReference type="OrthoDB" id="9813965at2"/>
<dbReference type="InterPro" id="IPR036163">
    <property type="entry name" value="HMA_dom_sf"/>
</dbReference>
<dbReference type="SUPFAM" id="SSF55008">
    <property type="entry name" value="HMA, heavy metal-associated domain"/>
    <property type="match status" value="1"/>
</dbReference>
<dbReference type="InterPro" id="IPR000428">
    <property type="entry name" value="Cu-bd"/>
</dbReference>
<dbReference type="EMBL" id="CP035492">
    <property type="protein sequence ID" value="QAY68042.1"/>
    <property type="molecule type" value="Genomic_DNA"/>
</dbReference>
<feature type="domain" description="HMA" evidence="1">
    <location>
        <begin position="2"/>
        <end position="66"/>
    </location>
</feature>
<dbReference type="InterPro" id="IPR006121">
    <property type="entry name" value="HMA_dom"/>
</dbReference>
<dbReference type="RefSeq" id="WP_129443434.1">
    <property type="nucleotide sequence ID" value="NZ_CP035492.1"/>
</dbReference>
<accession>A0A4P6EY77</accession>
<dbReference type="AlphaFoldDB" id="A0A4P6EY77"/>
<dbReference type="InterPro" id="IPR006122">
    <property type="entry name" value="HMA_Cu_ion-bd"/>
</dbReference>
<dbReference type="GO" id="GO:0005507">
    <property type="term" value="F:copper ion binding"/>
    <property type="evidence" value="ECO:0007669"/>
    <property type="project" value="InterPro"/>
</dbReference>
<sequence>MTKTILKVEGMSCNHCVQAVEKAVSNAGATGKVDLAAGKVEVQFNEAEVSLSVIKEAIEEQGYDVVS</sequence>
<evidence type="ECO:0000313" key="3">
    <source>
        <dbReference type="Proteomes" id="UP000293568"/>
    </source>
</evidence>
<dbReference type="GO" id="GO:0006825">
    <property type="term" value="P:copper ion transport"/>
    <property type="evidence" value="ECO:0007669"/>
    <property type="project" value="InterPro"/>
</dbReference>
<dbReference type="KEGG" id="pprt:ET464_18390"/>
<gene>
    <name evidence="2" type="ORF">ET464_18390</name>
</gene>
<dbReference type="PROSITE" id="PS50846">
    <property type="entry name" value="HMA_2"/>
    <property type="match status" value="1"/>
</dbReference>
<dbReference type="Pfam" id="PF00403">
    <property type="entry name" value="HMA"/>
    <property type="match status" value="1"/>
</dbReference>
<dbReference type="Gene3D" id="3.30.70.100">
    <property type="match status" value="1"/>
</dbReference>
<name>A0A4P6EY77_9BACL</name>
<organism evidence="2 3">
    <name type="scientific">Paenibacillus protaetiae</name>
    <dbReference type="NCBI Taxonomy" id="2509456"/>
    <lineage>
        <taxon>Bacteria</taxon>
        <taxon>Bacillati</taxon>
        <taxon>Bacillota</taxon>
        <taxon>Bacilli</taxon>
        <taxon>Bacillales</taxon>
        <taxon>Paenibacillaceae</taxon>
        <taxon>Paenibacillus</taxon>
    </lineage>
</organism>
<dbReference type="CDD" id="cd00371">
    <property type="entry name" value="HMA"/>
    <property type="match status" value="1"/>
</dbReference>
<dbReference type="PRINTS" id="PR00944">
    <property type="entry name" value="CUEXPORT"/>
</dbReference>
<keyword evidence="3" id="KW-1185">Reference proteome</keyword>
<dbReference type="NCBIfam" id="TIGR00003">
    <property type="entry name" value="copper ion binding protein"/>
    <property type="match status" value="1"/>
</dbReference>
<reference evidence="2 3" key="1">
    <citation type="submission" date="2019-01" db="EMBL/GenBank/DDBJ databases">
        <title>Genome sequencing of strain FW100M-2.</title>
        <authorList>
            <person name="Heo J."/>
            <person name="Kim S.-J."/>
            <person name="Kim J.-S."/>
            <person name="Hong S.-B."/>
            <person name="Kwon S.-W."/>
        </authorList>
    </citation>
    <scope>NUCLEOTIDE SEQUENCE [LARGE SCALE GENOMIC DNA]</scope>
    <source>
        <strain evidence="2 3">FW100M-2</strain>
    </source>
</reference>
<dbReference type="Proteomes" id="UP000293568">
    <property type="component" value="Chromosome"/>
</dbReference>
<evidence type="ECO:0000313" key="2">
    <source>
        <dbReference type="EMBL" id="QAY68042.1"/>
    </source>
</evidence>
<proteinExistence type="predicted"/>
<evidence type="ECO:0000259" key="1">
    <source>
        <dbReference type="PROSITE" id="PS50846"/>
    </source>
</evidence>
<protein>
    <submittedName>
        <fullName evidence="2">Copper chaperone</fullName>
    </submittedName>
</protein>